<name>A0A5M3TAP4_LIMPL</name>
<dbReference type="Gene3D" id="2.30.30.60">
    <property type="match status" value="1"/>
</dbReference>
<dbReference type="Pfam" id="PF21082">
    <property type="entry name" value="MS_channel_3rd"/>
    <property type="match status" value="1"/>
</dbReference>
<keyword evidence="5 7" id="KW-1133">Transmembrane helix</keyword>
<evidence type="ECO:0000313" key="11">
    <source>
        <dbReference type="EMBL" id="GCE94866.1"/>
    </source>
</evidence>
<evidence type="ECO:0000259" key="8">
    <source>
        <dbReference type="Pfam" id="PF00924"/>
    </source>
</evidence>
<comment type="similarity">
    <text evidence="2">Belongs to the MscS (TC 1.A.23) family.</text>
</comment>
<keyword evidence="3" id="KW-1003">Cell membrane</keyword>
<gene>
    <name evidence="11" type="ORF">NIES46_29260</name>
</gene>
<dbReference type="Gene3D" id="3.30.70.100">
    <property type="match status" value="1"/>
</dbReference>
<sequence length="369" mass="41642">MDILEILQEELLTNTLSDYLIAFVIIVLGILAIRVIEQMILRRLKLWAVKTNSRLDDALVKIGDRALIPLAYVAIFYVAITNLSLHPILGNLINAIALIFSTFLGVRLVVSLAEYAMRLYWLNRRDIETVDRALNALLPAIRTAAWVLGIIFVLDNLGFNISAVVAGLGIGGVAIALASQGVLQDLFSYFSILFDRPFEIGDFIVVGDMAGSIDYVGIKTTRIKSISGEQVVVPNTNLTASRIHNYKRMERRRILFKIGVIYETSQEKLQQIPALIREIIEPIENTLFDRAHFSSFGDFSLDFEIVYYVLSSDYAMYMDIQQRINYQLKSAFEERGIEFAYPTQVTYFDGLNSPKNSPSREPLSQILNP</sequence>
<evidence type="ECO:0000256" key="1">
    <source>
        <dbReference type="ARBA" id="ARBA00004651"/>
    </source>
</evidence>
<comment type="subcellular location">
    <subcellularLocation>
        <location evidence="1">Cell membrane</location>
        <topology evidence="1">Multi-pass membrane protein</topology>
    </subcellularLocation>
</comment>
<dbReference type="SUPFAM" id="SSF82689">
    <property type="entry name" value="Mechanosensitive channel protein MscS (YggB), C-terminal domain"/>
    <property type="match status" value="1"/>
</dbReference>
<proteinExistence type="inferred from homology"/>
<dbReference type="SUPFAM" id="SSF50182">
    <property type="entry name" value="Sm-like ribonucleoproteins"/>
    <property type="match status" value="1"/>
</dbReference>
<evidence type="ECO:0000259" key="10">
    <source>
        <dbReference type="Pfam" id="PF21088"/>
    </source>
</evidence>
<feature type="domain" description="Mechanosensitive ion channel MscS C-terminal" evidence="9">
    <location>
        <begin position="255"/>
        <end position="339"/>
    </location>
</feature>
<evidence type="ECO:0000256" key="3">
    <source>
        <dbReference type="ARBA" id="ARBA00022475"/>
    </source>
</evidence>
<dbReference type="RefSeq" id="WP_006616329.1">
    <property type="nucleotide sequence ID" value="NZ_BIMW01000109.1"/>
</dbReference>
<dbReference type="InterPro" id="IPR049278">
    <property type="entry name" value="MS_channel_C"/>
</dbReference>
<evidence type="ECO:0000256" key="2">
    <source>
        <dbReference type="ARBA" id="ARBA00008017"/>
    </source>
</evidence>
<dbReference type="PANTHER" id="PTHR30566:SF25">
    <property type="entry name" value="INNER MEMBRANE PROTEIN"/>
    <property type="match status" value="1"/>
</dbReference>
<keyword evidence="6 7" id="KW-0472">Membrane</keyword>
<dbReference type="Pfam" id="PF21088">
    <property type="entry name" value="MS_channel_1st"/>
    <property type="match status" value="1"/>
</dbReference>
<reference evidence="11 12" key="1">
    <citation type="journal article" date="2019" name="J Genomics">
        <title>The Draft Genome of a Hydrogen-producing Cyanobacterium, Arthrospira platensis NIES-46.</title>
        <authorList>
            <person name="Suzuki S."/>
            <person name="Yamaguchi H."/>
            <person name="Kawachi M."/>
        </authorList>
    </citation>
    <scope>NUCLEOTIDE SEQUENCE [LARGE SCALE GENOMIC DNA]</scope>
    <source>
        <strain evidence="11 12">NIES-46</strain>
    </source>
</reference>
<feature type="transmembrane region" description="Helical" evidence="7">
    <location>
        <begin position="159"/>
        <end position="178"/>
    </location>
</feature>
<feature type="transmembrane region" description="Helical" evidence="7">
    <location>
        <begin position="92"/>
        <end position="113"/>
    </location>
</feature>
<comment type="caution">
    <text evidence="11">The sequence shown here is derived from an EMBL/GenBank/DDBJ whole genome shotgun (WGS) entry which is preliminary data.</text>
</comment>
<organism evidence="11 12">
    <name type="scientific">Limnospira platensis NIES-46</name>
    <dbReference type="NCBI Taxonomy" id="1236695"/>
    <lineage>
        <taxon>Bacteria</taxon>
        <taxon>Bacillati</taxon>
        <taxon>Cyanobacteriota</taxon>
        <taxon>Cyanophyceae</taxon>
        <taxon>Oscillatoriophycideae</taxon>
        <taxon>Oscillatoriales</taxon>
        <taxon>Sirenicapillariaceae</taxon>
        <taxon>Limnospira</taxon>
    </lineage>
</organism>
<evidence type="ECO:0000256" key="5">
    <source>
        <dbReference type="ARBA" id="ARBA00022989"/>
    </source>
</evidence>
<keyword evidence="12" id="KW-1185">Reference proteome</keyword>
<dbReference type="InterPro" id="IPR006685">
    <property type="entry name" value="MscS_channel_2nd"/>
</dbReference>
<evidence type="ECO:0000256" key="6">
    <source>
        <dbReference type="ARBA" id="ARBA00023136"/>
    </source>
</evidence>
<dbReference type="Pfam" id="PF00924">
    <property type="entry name" value="MS_channel_2nd"/>
    <property type="match status" value="1"/>
</dbReference>
<dbReference type="PANTHER" id="PTHR30566">
    <property type="entry name" value="YNAI-RELATED MECHANOSENSITIVE ION CHANNEL"/>
    <property type="match status" value="1"/>
</dbReference>
<dbReference type="InterPro" id="IPR010920">
    <property type="entry name" value="LSM_dom_sf"/>
</dbReference>
<evidence type="ECO:0000256" key="7">
    <source>
        <dbReference type="SAM" id="Phobius"/>
    </source>
</evidence>
<feature type="transmembrane region" description="Helical" evidence="7">
    <location>
        <begin position="62"/>
        <end position="80"/>
    </location>
</feature>
<dbReference type="InterPro" id="IPR049142">
    <property type="entry name" value="MS_channel_1st"/>
</dbReference>
<evidence type="ECO:0000313" key="12">
    <source>
        <dbReference type="Proteomes" id="UP000326169"/>
    </source>
</evidence>
<evidence type="ECO:0000259" key="9">
    <source>
        <dbReference type="Pfam" id="PF21082"/>
    </source>
</evidence>
<dbReference type="InterPro" id="IPR023408">
    <property type="entry name" value="MscS_beta-dom_sf"/>
</dbReference>
<evidence type="ECO:0000256" key="4">
    <source>
        <dbReference type="ARBA" id="ARBA00022692"/>
    </source>
</evidence>
<dbReference type="Proteomes" id="UP000326169">
    <property type="component" value="Unassembled WGS sequence"/>
</dbReference>
<dbReference type="Gene3D" id="1.10.287.1260">
    <property type="match status" value="1"/>
</dbReference>
<accession>A0A5M3TAP4</accession>
<dbReference type="InterPro" id="IPR011014">
    <property type="entry name" value="MscS_channel_TM-2"/>
</dbReference>
<dbReference type="InterPro" id="IPR011066">
    <property type="entry name" value="MscS_channel_C_sf"/>
</dbReference>
<dbReference type="SUPFAM" id="SSF82861">
    <property type="entry name" value="Mechanosensitive channel protein MscS (YggB), transmembrane region"/>
    <property type="match status" value="1"/>
</dbReference>
<feature type="domain" description="Mechanosensitive ion channel transmembrane helices 2/3" evidence="10">
    <location>
        <begin position="145"/>
        <end position="180"/>
    </location>
</feature>
<protein>
    <submittedName>
        <fullName evidence="11">MscS mechanosensitive ion channel family protein</fullName>
    </submittedName>
</protein>
<keyword evidence="4 7" id="KW-0812">Transmembrane</keyword>
<feature type="domain" description="Mechanosensitive ion channel MscS" evidence="8">
    <location>
        <begin position="182"/>
        <end position="248"/>
    </location>
</feature>
<feature type="transmembrane region" description="Helical" evidence="7">
    <location>
        <begin position="134"/>
        <end position="153"/>
    </location>
</feature>
<dbReference type="EMBL" id="BIMW01000109">
    <property type="protein sequence ID" value="GCE94866.1"/>
    <property type="molecule type" value="Genomic_DNA"/>
</dbReference>
<feature type="transmembrane region" description="Helical" evidence="7">
    <location>
        <begin position="20"/>
        <end position="41"/>
    </location>
</feature>
<dbReference type="GeneID" id="301683742"/>